<name>A0ACC2MGZ9_PERAE</name>
<evidence type="ECO:0000313" key="1">
    <source>
        <dbReference type="EMBL" id="KAJ8644896.1"/>
    </source>
</evidence>
<dbReference type="Proteomes" id="UP001234297">
    <property type="component" value="Chromosome 2"/>
</dbReference>
<protein>
    <submittedName>
        <fullName evidence="1">Uncharacterized protein</fullName>
    </submittedName>
</protein>
<accession>A0ACC2MGZ9</accession>
<evidence type="ECO:0000313" key="2">
    <source>
        <dbReference type="Proteomes" id="UP001234297"/>
    </source>
</evidence>
<dbReference type="EMBL" id="CM056810">
    <property type="protein sequence ID" value="KAJ8644896.1"/>
    <property type="molecule type" value="Genomic_DNA"/>
</dbReference>
<reference evidence="1 2" key="1">
    <citation type="journal article" date="2022" name="Hortic Res">
        <title>A haplotype resolved chromosomal level avocado genome allows analysis of novel avocado genes.</title>
        <authorList>
            <person name="Nath O."/>
            <person name="Fletcher S.J."/>
            <person name="Hayward A."/>
            <person name="Shaw L.M."/>
            <person name="Masouleh A.K."/>
            <person name="Furtado A."/>
            <person name="Henry R.J."/>
            <person name="Mitter N."/>
        </authorList>
    </citation>
    <scope>NUCLEOTIDE SEQUENCE [LARGE SCALE GENOMIC DNA]</scope>
    <source>
        <strain evidence="2">cv. Hass</strain>
    </source>
</reference>
<keyword evidence="2" id="KW-1185">Reference proteome</keyword>
<sequence>MPSSEARCCDKFCARRWGFLTRLMVRGSGFFSEAIGSDWDLGKGGVLFSPMGGNGGKLVWGFENNGTQKPGRREGFGDDDDDGFDWVLMWVGSIEKEEELPVSL</sequence>
<comment type="caution">
    <text evidence="1">The sequence shown here is derived from an EMBL/GenBank/DDBJ whole genome shotgun (WGS) entry which is preliminary data.</text>
</comment>
<proteinExistence type="predicted"/>
<organism evidence="1 2">
    <name type="scientific">Persea americana</name>
    <name type="common">Avocado</name>
    <dbReference type="NCBI Taxonomy" id="3435"/>
    <lineage>
        <taxon>Eukaryota</taxon>
        <taxon>Viridiplantae</taxon>
        <taxon>Streptophyta</taxon>
        <taxon>Embryophyta</taxon>
        <taxon>Tracheophyta</taxon>
        <taxon>Spermatophyta</taxon>
        <taxon>Magnoliopsida</taxon>
        <taxon>Magnoliidae</taxon>
        <taxon>Laurales</taxon>
        <taxon>Lauraceae</taxon>
        <taxon>Persea</taxon>
    </lineage>
</organism>
<gene>
    <name evidence="1" type="ORF">MRB53_006644</name>
</gene>